<dbReference type="InterPro" id="IPR013328">
    <property type="entry name" value="6PGD_dom2"/>
</dbReference>
<evidence type="ECO:0000256" key="2">
    <source>
        <dbReference type="ARBA" id="ARBA00023002"/>
    </source>
</evidence>
<evidence type="ECO:0000313" key="5">
    <source>
        <dbReference type="EMBL" id="KAK8864433.1"/>
    </source>
</evidence>
<dbReference type="GeneID" id="92178941"/>
<evidence type="ECO:0000313" key="6">
    <source>
        <dbReference type="Proteomes" id="UP001388673"/>
    </source>
</evidence>
<dbReference type="EMBL" id="JBCAWK010000003">
    <property type="protein sequence ID" value="KAK8864433.1"/>
    <property type="molecule type" value="Genomic_DNA"/>
</dbReference>
<dbReference type="PANTHER" id="PTHR43580">
    <property type="entry name" value="OXIDOREDUCTASE GLYR1-RELATED"/>
    <property type="match status" value="1"/>
</dbReference>
<comment type="similarity">
    <text evidence="1">Belongs to the HIBADH-related family. NP60 subfamily.</text>
</comment>
<gene>
    <name evidence="5" type="ORF">IAR55_001682</name>
</gene>
<evidence type="ECO:0000259" key="4">
    <source>
        <dbReference type="Pfam" id="PF03446"/>
    </source>
</evidence>
<dbReference type="GO" id="GO:0016491">
    <property type="term" value="F:oxidoreductase activity"/>
    <property type="evidence" value="ECO:0007669"/>
    <property type="project" value="UniProtKB-KW"/>
</dbReference>
<dbReference type="SUPFAM" id="SSF51735">
    <property type="entry name" value="NAD(P)-binding Rossmann-fold domains"/>
    <property type="match status" value="1"/>
</dbReference>
<dbReference type="KEGG" id="kne:92178941"/>
<organism evidence="5 6">
    <name type="scientific">Kwoniella newhampshirensis</name>
    <dbReference type="NCBI Taxonomy" id="1651941"/>
    <lineage>
        <taxon>Eukaryota</taxon>
        <taxon>Fungi</taxon>
        <taxon>Dikarya</taxon>
        <taxon>Basidiomycota</taxon>
        <taxon>Agaricomycotina</taxon>
        <taxon>Tremellomycetes</taxon>
        <taxon>Tremellales</taxon>
        <taxon>Cryptococcaceae</taxon>
        <taxon>Kwoniella</taxon>
    </lineage>
</organism>
<name>A0AAW0Z2W0_9TREE</name>
<sequence length="318" mass="33911">MSIRFGYVGLGAMGAHICRNLAKHAASQGLPPISIWNRSPEKYDSIRPCAPDAFYAAKVEEVVQRSDVIFSSLINDQAAEEVYGKMFSAAKEEQGKEVIFVDQSSLKALTSEKLAEQAKAAGCVYIASPVFGRPPMAEAAKLLIVLSGPPAVKERLKPHLVPALGNRLIDVGEDVRSASALKSMGNMMLLGFIELLGEAYALGDSVGVDPGVYHNFLEQFIPAPPLLAYSANISKGLYTAGQGFSIEGGLKDARNMLCLGQDLGHPCPLPTIERAAANMTRAKEIGGDKQDWSALAAAVREQAGFSPYREGTNDGQGN</sequence>
<dbReference type="InterPro" id="IPR051265">
    <property type="entry name" value="HIBADH-related_NP60_sf"/>
</dbReference>
<dbReference type="InterPro" id="IPR015815">
    <property type="entry name" value="HIBADH-related"/>
</dbReference>
<dbReference type="RefSeq" id="XP_066804729.1">
    <property type="nucleotide sequence ID" value="XM_066944806.1"/>
</dbReference>
<dbReference type="Proteomes" id="UP001388673">
    <property type="component" value="Unassembled WGS sequence"/>
</dbReference>
<keyword evidence="2" id="KW-0560">Oxidoreductase</keyword>
<feature type="active site" evidence="3">
    <location>
        <position position="182"/>
    </location>
</feature>
<dbReference type="PIRSF" id="PIRSF000103">
    <property type="entry name" value="HIBADH"/>
    <property type="match status" value="1"/>
</dbReference>
<dbReference type="AlphaFoldDB" id="A0AAW0Z2W0"/>
<dbReference type="Gene3D" id="3.40.50.720">
    <property type="entry name" value="NAD(P)-binding Rossmann-like Domain"/>
    <property type="match status" value="1"/>
</dbReference>
<reference evidence="5 6" key="1">
    <citation type="journal article" date="2024" name="bioRxiv">
        <title>Comparative genomics of Cryptococcus and Kwoniella reveals pathogenesis evolution and contrasting karyotype dynamics via intercentromeric recombination or chromosome fusion.</title>
        <authorList>
            <person name="Coelho M.A."/>
            <person name="David-Palma M."/>
            <person name="Shea T."/>
            <person name="Bowers K."/>
            <person name="McGinley-Smith S."/>
            <person name="Mohammad A.W."/>
            <person name="Gnirke A."/>
            <person name="Yurkov A.M."/>
            <person name="Nowrousian M."/>
            <person name="Sun S."/>
            <person name="Cuomo C.A."/>
            <person name="Heitman J."/>
        </authorList>
    </citation>
    <scope>NUCLEOTIDE SEQUENCE [LARGE SCALE GENOMIC DNA]</scope>
    <source>
        <strain evidence="5 6">CBS 13917</strain>
    </source>
</reference>
<dbReference type="GO" id="GO:0050661">
    <property type="term" value="F:NADP binding"/>
    <property type="evidence" value="ECO:0007669"/>
    <property type="project" value="InterPro"/>
</dbReference>
<proteinExistence type="inferred from homology"/>
<accession>A0AAW0Z2W0</accession>
<dbReference type="Pfam" id="PF03446">
    <property type="entry name" value="NAD_binding_2"/>
    <property type="match status" value="1"/>
</dbReference>
<dbReference type="SUPFAM" id="SSF48179">
    <property type="entry name" value="6-phosphogluconate dehydrogenase C-terminal domain-like"/>
    <property type="match status" value="1"/>
</dbReference>
<evidence type="ECO:0000256" key="3">
    <source>
        <dbReference type="PIRSR" id="PIRSR000103-1"/>
    </source>
</evidence>
<dbReference type="InterPro" id="IPR008927">
    <property type="entry name" value="6-PGluconate_DH-like_C_sf"/>
</dbReference>
<evidence type="ECO:0000256" key="1">
    <source>
        <dbReference type="ARBA" id="ARBA00007598"/>
    </source>
</evidence>
<protein>
    <recommendedName>
        <fullName evidence="4">6-phosphogluconate dehydrogenase NADP-binding domain-containing protein</fullName>
    </recommendedName>
</protein>
<dbReference type="InterPro" id="IPR036291">
    <property type="entry name" value="NAD(P)-bd_dom_sf"/>
</dbReference>
<feature type="domain" description="6-phosphogluconate dehydrogenase NADP-binding" evidence="4">
    <location>
        <begin position="5"/>
        <end position="160"/>
    </location>
</feature>
<dbReference type="PANTHER" id="PTHR43580:SF8">
    <property type="entry name" value="6-PHOSPHOGLUCONATE DEHYDROGENASE NADP-BINDING DOMAIN-CONTAINING PROTEIN-RELATED"/>
    <property type="match status" value="1"/>
</dbReference>
<dbReference type="Gene3D" id="1.10.1040.10">
    <property type="entry name" value="N-(1-d-carboxylethyl)-l-norvaline Dehydrogenase, domain 2"/>
    <property type="match status" value="1"/>
</dbReference>
<keyword evidence="6" id="KW-1185">Reference proteome</keyword>
<dbReference type="InterPro" id="IPR006115">
    <property type="entry name" value="6PGDH_NADP-bd"/>
</dbReference>
<comment type="caution">
    <text evidence="5">The sequence shown here is derived from an EMBL/GenBank/DDBJ whole genome shotgun (WGS) entry which is preliminary data.</text>
</comment>